<dbReference type="EMBL" id="JBHFFA010000006">
    <property type="protein sequence ID" value="KAL2620271.1"/>
    <property type="molecule type" value="Genomic_DNA"/>
</dbReference>
<evidence type="ECO:0000313" key="3">
    <source>
        <dbReference type="EMBL" id="KAL2620271.1"/>
    </source>
</evidence>
<evidence type="ECO:0000256" key="1">
    <source>
        <dbReference type="SAM" id="MobiDB-lite"/>
    </source>
</evidence>
<dbReference type="Pfam" id="PF00078">
    <property type="entry name" value="RVT_1"/>
    <property type="match status" value="1"/>
</dbReference>
<gene>
    <name evidence="3" type="ORF">R1flu_000476</name>
</gene>
<evidence type="ECO:0000313" key="4">
    <source>
        <dbReference type="Proteomes" id="UP001605036"/>
    </source>
</evidence>
<name>A0ABD1Y0J8_9MARC</name>
<dbReference type="CDD" id="cd01650">
    <property type="entry name" value="RT_nLTR_like"/>
    <property type="match status" value="1"/>
</dbReference>
<protein>
    <recommendedName>
        <fullName evidence="2">Reverse transcriptase domain-containing protein</fullName>
    </recommendedName>
</protein>
<dbReference type="InterPro" id="IPR000477">
    <property type="entry name" value="RT_dom"/>
</dbReference>
<dbReference type="InterPro" id="IPR043502">
    <property type="entry name" value="DNA/RNA_pol_sf"/>
</dbReference>
<feature type="region of interest" description="Disordered" evidence="1">
    <location>
        <begin position="1"/>
        <end position="48"/>
    </location>
</feature>
<organism evidence="3 4">
    <name type="scientific">Riccia fluitans</name>
    <dbReference type="NCBI Taxonomy" id="41844"/>
    <lineage>
        <taxon>Eukaryota</taxon>
        <taxon>Viridiplantae</taxon>
        <taxon>Streptophyta</taxon>
        <taxon>Embryophyta</taxon>
        <taxon>Marchantiophyta</taxon>
        <taxon>Marchantiopsida</taxon>
        <taxon>Marchantiidae</taxon>
        <taxon>Marchantiales</taxon>
        <taxon>Ricciaceae</taxon>
        <taxon>Riccia</taxon>
    </lineage>
</organism>
<sequence>MEQGGSSGRRCAMPMGVEVGSHTEIPETQTEGGQEQGDRATGETVKLQQKRREMAANRTHTASAEWTKLEAEVRELENTLAAKWRKLSRLRWIREGDAPPKFLFSILKARRVQEEISTLVKDDGMRLEDDDNILEELKQYYQDLYRQLPVSEEDEELRRHILKLMHKRISDAHNAYLIEEPNEEEIEKVIRNLKTEKAPGIDGMTAEVLQLLWRHAPGDVVGFVHKFWETRKLAWKQQTGVIKLIPKEGDRQRIKNWRPLTLLNAGYKLVSKLMVNRMRLVLPEIVDTQQKGFIQGRKLTDSVLNFLLCQEWVEKCQQEMLFIKLDFEKAYDWVNHKYLWQVMETTGFDLKFIQLTKGLVEGSTSKIHMNGRFSQEFLIERGVKQGCPLAPLLFSLSTEPLMVLMKKQERDGNLEGLYLAGSKTALYNFFADDSGVFLKASQMNFRTLQQTISMYERISRAKLNLEKSTVIPIGMNFTP</sequence>
<evidence type="ECO:0000259" key="2">
    <source>
        <dbReference type="PROSITE" id="PS50878"/>
    </source>
</evidence>
<comment type="caution">
    <text evidence="3">The sequence shown here is derived from an EMBL/GenBank/DDBJ whole genome shotgun (WGS) entry which is preliminary data.</text>
</comment>
<reference evidence="3 4" key="1">
    <citation type="submission" date="2024-09" db="EMBL/GenBank/DDBJ databases">
        <title>Chromosome-scale assembly of Riccia fluitans.</title>
        <authorList>
            <person name="Paukszto L."/>
            <person name="Sawicki J."/>
            <person name="Karawczyk K."/>
            <person name="Piernik-Szablinska J."/>
            <person name="Szczecinska M."/>
            <person name="Mazdziarz M."/>
        </authorList>
    </citation>
    <scope>NUCLEOTIDE SEQUENCE [LARGE SCALE GENOMIC DNA]</scope>
    <source>
        <strain evidence="3">Rf_01</strain>
        <tissue evidence="3">Aerial parts of the thallus</tissue>
    </source>
</reference>
<dbReference type="Proteomes" id="UP001605036">
    <property type="component" value="Unassembled WGS sequence"/>
</dbReference>
<accession>A0ABD1Y0J8</accession>
<feature type="domain" description="Reverse transcriptase" evidence="2">
    <location>
        <begin position="226"/>
        <end position="479"/>
    </location>
</feature>
<dbReference type="PANTHER" id="PTHR31635:SF196">
    <property type="entry name" value="REVERSE TRANSCRIPTASE DOMAIN-CONTAINING PROTEIN-RELATED"/>
    <property type="match status" value="1"/>
</dbReference>
<dbReference type="AlphaFoldDB" id="A0ABD1Y0J8"/>
<dbReference type="PROSITE" id="PS50878">
    <property type="entry name" value="RT_POL"/>
    <property type="match status" value="1"/>
</dbReference>
<dbReference type="SUPFAM" id="SSF56672">
    <property type="entry name" value="DNA/RNA polymerases"/>
    <property type="match status" value="1"/>
</dbReference>
<keyword evidence="4" id="KW-1185">Reference proteome</keyword>
<proteinExistence type="predicted"/>
<dbReference type="PANTHER" id="PTHR31635">
    <property type="entry name" value="REVERSE TRANSCRIPTASE DOMAIN-CONTAINING PROTEIN-RELATED"/>
    <property type="match status" value="1"/>
</dbReference>